<gene>
    <name evidence="1" type="ORF">EGW08_015135</name>
</gene>
<accession>A0A3S1B686</accession>
<name>A0A3S1B686_ELYCH</name>
<evidence type="ECO:0000313" key="1">
    <source>
        <dbReference type="EMBL" id="RUS77098.1"/>
    </source>
</evidence>
<dbReference type="AlphaFoldDB" id="A0A3S1B686"/>
<keyword evidence="2" id="KW-1185">Reference proteome</keyword>
<proteinExistence type="predicted"/>
<comment type="caution">
    <text evidence="1">The sequence shown here is derived from an EMBL/GenBank/DDBJ whole genome shotgun (WGS) entry which is preliminary data.</text>
</comment>
<organism evidence="1 2">
    <name type="scientific">Elysia chlorotica</name>
    <name type="common">Eastern emerald elysia</name>
    <name type="synonym">Sea slug</name>
    <dbReference type="NCBI Taxonomy" id="188477"/>
    <lineage>
        <taxon>Eukaryota</taxon>
        <taxon>Metazoa</taxon>
        <taxon>Spiralia</taxon>
        <taxon>Lophotrochozoa</taxon>
        <taxon>Mollusca</taxon>
        <taxon>Gastropoda</taxon>
        <taxon>Heterobranchia</taxon>
        <taxon>Euthyneura</taxon>
        <taxon>Panpulmonata</taxon>
        <taxon>Sacoglossa</taxon>
        <taxon>Placobranchoidea</taxon>
        <taxon>Plakobranchidae</taxon>
        <taxon>Elysia</taxon>
    </lineage>
</organism>
<protein>
    <submittedName>
        <fullName evidence="1">Uncharacterized protein</fullName>
    </submittedName>
</protein>
<sequence length="104" mass="11617">MRLPLQTINGFAHQTLNKQYLTTVPSLKNNIACKECGVLSVYTYFKTNQTNLMSSPIFWLVGCVGKMWIPSSRACKVVLVISSLQSQSQIMTFEIILSPLMALS</sequence>
<reference evidence="1 2" key="1">
    <citation type="submission" date="2019-01" db="EMBL/GenBank/DDBJ databases">
        <title>A draft genome assembly of the solar-powered sea slug Elysia chlorotica.</title>
        <authorList>
            <person name="Cai H."/>
            <person name="Li Q."/>
            <person name="Fang X."/>
            <person name="Li J."/>
            <person name="Curtis N.E."/>
            <person name="Altenburger A."/>
            <person name="Shibata T."/>
            <person name="Feng M."/>
            <person name="Maeda T."/>
            <person name="Schwartz J.A."/>
            <person name="Shigenobu S."/>
            <person name="Lundholm N."/>
            <person name="Nishiyama T."/>
            <person name="Yang H."/>
            <person name="Hasebe M."/>
            <person name="Li S."/>
            <person name="Pierce S.K."/>
            <person name="Wang J."/>
        </authorList>
    </citation>
    <scope>NUCLEOTIDE SEQUENCE [LARGE SCALE GENOMIC DNA]</scope>
    <source>
        <strain evidence="1">EC2010</strain>
        <tissue evidence="1">Whole organism of an adult</tissue>
    </source>
</reference>
<evidence type="ECO:0000313" key="2">
    <source>
        <dbReference type="Proteomes" id="UP000271974"/>
    </source>
</evidence>
<dbReference type="EMBL" id="RQTK01000610">
    <property type="protein sequence ID" value="RUS77098.1"/>
    <property type="molecule type" value="Genomic_DNA"/>
</dbReference>
<dbReference type="Proteomes" id="UP000271974">
    <property type="component" value="Unassembled WGS sequence"/>
</dbReference>